<sequence length="196" mass="22275">PRRDIKVKLQYLKDDPIYAKEKPLQITPNFADKDNKTNVTLAPGPFETIHDVRGRQEKFSLDGNGFLYVKAPTSFTNWSSQAAIGKDYLPELEVLLRREVEGCDEIMFYDARIRHSDDSGLRVEGLSYNPFAKQVHADNTERSVLAKIRNLTEMKADYLLSGRARIINIWRPIKHPVFDCGLAVVDAGKLQDGDIL</sequence>
<evidence type="ECO:0000313" key="3">
    <source>
        <dbReference type="EMBL" id="EME89348.1"/>
    </source>
</evidence>
<proteinExistence type="inferred from homology"/>
<dbReference type="PANTHER" id="PTHR34598:SF3">
    <property type="entry name" value="OXIDOREDUCTASE AN1597"/>
    <property type="match status" value="1"/>
</dbReference>
<comment type="similarity">
    <text evidence="2">Belongs to the asaB hydroxylase/desaturase family.</text>
</comment>
<dbReference type="KEGG" id="pfj:MYCFIDRAFT_6630"/>
<evidence type="ECO:0000256" key="2">
    <source>
        <dbReference type="ARBA" id="ARBA00023604"/>
    </source>
</evidence>
<dbReference type="Proteomes" id="UP000016932">
    <property type="component" value="Unassembled WGS sequence"/>
</dbReference>
<dbReference type="GO" id="GO:0016491">
    <property type="term" value="F:oxidoreductase activity"/>
    <property type="evidence" value="ECO:0007669"/>
    <property type="project" value="UniProtKB-KW"/>
</dbReference>
<dbReference type="GeneID" id="19340887"/>
<keyword evidence="1" id="KW-0560">Oxidoreductase</keyword>
<dbReference type="eggNOG" id="ENOG502SPKX">
    <property type="taxonomic scope" value="Eukaryota"/>
</dbReference>
<dbReference type="NCBIfam" id="NF041278">
    <property type="entry name" value="CmcJ_NvfI_EfuI"/>
    <property type="match status" value="1"/>
</dbReference>
<evidence type="ECO:0000313" key="4">
    <source>
        <dbReference type="Proteomes" id="UP000016932"/>
    </source>
</evidence>
<name>N1QCU0_PSEFD</name>
<dbReference type="VEuPathDB" id="FungiDB:MYCFIDRAFT_6630"/>
<dbReference type="OrthoDB" id="412788at2759"/>
<dbReference type="PANTHER" id="PTHR34598">
    <property type="entry name" value="BLL6449 PROTEIN"/>
    <property type="match status" value="1"/>
</dbReference>
<dbReference type="EMBL" id="KB446555">
    <property type="protein sequence ID" value="EME89348.1"/>
    <property type="molecule type" value="Genomic_DNA"/>
</dbReference>
<gene>
    <name evidence="3" type="ORF">MYCFIDRAFT_6630</name>
</gene>
<protein>
    <submittedName>
        <fullName evidence="3">Uncharacterized protein</fullName>
    </submittedName>
</protein>
<evidence type="ECO:0000256" key="1">
    <source>
        <dbReference type="ARBA" id="ARBA00023002"/>
    </source>
</evidence>
<accession>N1QCU0</accession>
<organism evidence="3 4">
    <name type="scientific">Pseudocercospora fijiensis (strain CIRAD86)</name>
    <name type="common">Black leaf streak disease fungus</name>
    <name type="synonym">Mycosphaerella fijiensis</name>
    <dbReference type="NCBI Taxonomy" id="383855"/>
    <lineage>
        <taxon>Eukaryota</taxon>
        <taxon>Fungi</taxon>
        <taxon>Dikarya</taxon>
        <taxon>Ascomycota</taxon>
        <taxon>Pezizomycotina</taxon>
        <taxon>Dothideomycetes</taxon>
        <taxon>Dothideomycetidae</taxon>
        <taxon>Mycosphaerellales</taxon>
        <taxon>Mycosphaerellaceae</taxon>
        <taxon>Pseudocercospora</taxon>
    </lineage>
</organism>
<feature type="non-terminal residue" evidence="3">
    <location>
        <position position="1"/>
    </location>
</feature>
<keyword evidence="4" id="KW-1185">Reference proteome</keyword>
<dbReference type="RefSeq" id="XP_007919635.1">
    <property type="nucleotide sequence ID" value="XM_007921444.1"/>
</dbReference>
<reference evidence="3 4" key="1">
    <citation type="journal article" date="2012" name="PLoS Pathog.">
        <title>Diverse lifestyles and strategies of plant pathogenesis encoded in the genomes of eighteen Dothideomycetes fungi.</title>
        <authorList>
            <person name="Ohm R.A."/>
            <person name="Feau N."/>
            <person name="Henrissat B."/>
            <person name="Schoch C.L."/>
            <person name="Horwitz B.A."/>
            <person name="Barry K.W."/>
            <person name="Condon B.J."/>
            <person name="Copeland A.C."/>
            <person name="Dhillon B."/>
            <person name="Glaser F."/>
            <person name="Hesse C.N."/>
            <person name="Kosti I."/>
            <person name="LaButti K."/>
            <person name="Lindquist E.A."/>
            <person name="Lucas S."/>
            <person name="Salamov A.A."/>
            <person name="Bradshaw R.E."/>
            <person name="Ciuffetti L."/>
            <person name="Hamelin R.C."/>
            <person name="Kema G.H.J."/>
            <person name="Lawrence C."/>
            <person name="Scott J.A."/>
            <person name="Spatafora J.W."/>
            <person name="Turgeon B.G."/>
            <person name="de Wit P.J.G.M."/>
            <person name="Zhong S."/>
            <person name="Goodwin S.B."/>
            <person name="Grigoriev I.V."/>
        </authorList>
    </citation>
    <scope>NUCLEOTIDE SEQUENCE [LARGE SCALE GENOMIC DNA]</scope>
    <source>
        <strain evidence="3 4">CIRAD86</strain>
    </source>
</reference>
<feature type="non-terminal residue" evidence="3">
    <location>
        <position position="196"/>
    </location>
</feature>
<dbReference type="InterPro" id="IPR044053">
    <property type="entry name" value="AsaB-like"/>
</dbReference>
<dbReference type="HOGENOM" id="CLU_042688_0_1_1"/>
<dbReference type="AlphaFoldDB" id="N1QCU0"/>